<name>A0AAJ5VVK3_9HYPH</name>
<reference evidence="1" key="1">
    <citation type="submission" date="2023-03" db="EMBL/GenBank/DDBJ databases">
        <title>Andean soil-derived lignocellulolytic bacterial consortium as a source of novel taxa and putative plastic-active enzymes.</title>
        <authorList>
            <person name="Diaz-Garcia L."/>
            <person name="Chuvochina M."/>
            <person name="Feuerriegel G."/>
            <person name="Bunk B."/>
            <person name="Sproer C."/>
            <person name="Streit W.R."/>
            <person name="Rodriguez L.M."/>
            <person name="Overmann J."/>
            <person name="Jimenez D.J."/>
        </authorList>
    </citation>
    <scope>NUCLEOTIDE SEQUENCE</scope>
    <source>
        <strain evidence="1">MAG 4196</strain>
    </source>
</reference>
<sequence>MSLSNTLRVLGFSAVVLASGAFLGACSFQPVYSGVVANQPMLNLAYAKPASRLEQVVYQEFSLRLGASDAPTAPLAQVAIALGSGGMAPMTDTVSGVEQARVEVTATLTLTRRDGSTDKPLVISRRATAQYTTNDQVFANSTAATEAQERAAKAAAESLRLALLAALSRG</sequence>
<evidence type="ECO:0000313" key="2">
    <source>
        <dbReference type="Proteomes" id="UP001217476"/>
    </source>
</evidence>
<dbReference type="Proteomes" id="UP001217476">
    <property type="component" value="Chromosome"/>
</dbReference>
<evidence type="ECO:0008006" key="3">
    <source>
        <dbReference type="Google" id="ProtNLM"/>
    </source>
</evidence>
<gene>
    <name evidence="1" type="ORF">P0Y65_18795</name>
</gene>
<protein>
    <recommendedName>
        <fullName evidence="3">LPS-assembly lipoprotein</fullName>
    </recommendedName>
</protein>
<organism evidence="1 2">
    <name type="scientific">Candidatus Devosia phytovorans</name>
    <dbReference type="NCBI Taxonomy" id="3121372"/>
    <lineage>
        <taxon>Bacteria</taxon>
        <taxon>Pseudomonadati</taxon>
        <taxon>Pseudomonadota</taxon>
        <taxon>Alphaproteobacteria</taxon>
        <taxon>Hyphomicrobiales</taxon>
        <taxon>Devosiaceae</taxon>
        <taxon>Devosia</taxon>
    </lineage>
</organism>
<proteinExistence type="predicted"/>
<accession>A0AAJ5VVK3</accession>
<dbReference type="EMBL" id="CP119312">
    <property type="protein sequence ID" value="WEK04204.1"/>
    <property type="molecule type" value="Genomic_DNA"/>
</dbReference>
<dbReference type="Gene3D" id="3.30.160.150">
    <property type="entry name" value="Lipoprotein like domain"/>
    <property type="match status" value="1"/>
</dbReference>
<evidence type="ECO:0000313" key="1">
    <source>
        <dbReference type="EMBL" id="WEK04204.1"/>
    </source>
</evidence>
<dbReference type="AlphaFoldDB" id="A0AAJ5VVK3"/>